<dbReference type="EMBL" id="MU129018">
    <property type="protein sequence ID" value="KAF9510320.1"/>
    <property type="molecule type" value="Genomic_DNA"/>
</dbReference>
<protein>
    <recommendedName>
        <fullName evidence="3">Actin-like ATPase domain-containing protein</fullName>
    </recommendedName>
</protein>
<proteinExistence type="predicted"/>
<dbReference type="PANTHER" id="PTHR14187:SF5">
    <property type="entry name" value="HEAT SHOCK 70 KDA PROTEIN 12A"/>
    <property type="match status" value="1"/>
</dbReference>
<evidence type="ECO:0008006" key="3">
    <source>
        <dbReference type="Google" id="ProtNLM"/>
    </source>
</evidence>
<evidence type="ECO:0000313" key="2">
    <source>
        <dbReference type="Proteomes" id="UP000886523"/>
    </source>
</evidence>
<accession>A0A9P6AQX5</accession>
<dbReference type="SUPFAM" id="SSF53067">
    <property type="entry name" value="Actin-like ATPase domain"/>
    <property type="match status" value="1"/>
</dbReference>
<dbReference type="Proteomes" id="UP000886523">
    <property type="component" value="Unassembled WGS sequence"/>
</dbReference>
<reference evidence="1" key="1">
    <citation type="journal article" date="2020" name="Nat. Commun.">
        <title>Large-scale genome sequencing of mycorrhizal fungi provides insights into the early evolution of symbiotic traits.</title>
        <authorList>
            <person name="Miyauchi S."/>
            <person name="Kiss E."/>
            <person name="Kuo A."/>
            <person name="Drula E."/>
            <person name="Kohler A."/>
            <person name="Sanchez-Garcia M."/>
            <person name="Morin E."/>
            <person name="Andreopoulos B."/>
            <person name="Barry K.W."/>
            <person name="Bonito G."/>
            <person name="Buee M."/>
            <person name="Carver A."/>
            <person name="Chen C."/>
            <person name="Cichocki N."/>
            <person name="Clum A."/>
            <person name="Culley D."/>
            <person name="Crous P.W."/>
            <person name="Fauchery L."/>
            <person name="Girlanda M."/>
            <person name="Hayes R.D."/>
            <person name="Keri Z."/>
            <person name="LaButti K."/>
            <person name="Lipzen A."/>
            <person name="Lombard V."/>
            <person name="Magnuson J."/>
            <person name="Maillard F."/>
            <person name="Murat C."/>
            <person name="Nolan M."/>
            <person name="Ohm R.A."/>
            <person name="Pangilinan J."/>
            <person name="Pereira M.F."/>
            <person name="Perotto S."/>
            <person name="Peter M."/>
            <person name="Pfister S."/>
            <person name="Riley R."/>
            <person name="Sitrit Y."/>
            <person name="Stielow J.B."/>
            <person name="Szollosi G."/>
            <person name="Zifcakova L."/>
            <person name="Stursova M."/>
            <person name="Spatafora J.W."/>
            <person name="Tedersoo L."/>
            <person name="Vaario L.M."/>
            <person name="Yamada A."/>
            <person name="Yan M."/>
            <person name="Wang P."/>
            <person name="Xu J."/>
            <person name="Bruns T."/>
            <person name="Baldrian P."/>
            <person name="Vilgalys R."/>
            <person name="Dunand C."/>
            <person name="Henrissat B."/>
            <person name="Grigoriev I.V."/>
            <person name="Hibbett D."/>
            <person name="Nagy L.G."/>
            <person name="Martin F.M."/>
        </authorList>
    </citation>
    <scope>NUCLEOTIDE SEQUENCE</scope>
    <source>
        <strain evidence="1">UP504</strain>
    </source>
</reference>
<dbReference type="InterPro" id="IPR043129">
    <property type="entry name" value="ATPase_NBD"/>
</dbReference>
<gene>
    <name evidence="1" type="ORF">BS47DRAFT_1396057</name>
</gene>
<dbReference type="CDD" id="cd10170">
    <property type="entry name" value="ASKHA_NBD_HSP70"/>
    <property type="match status" value="1"/>
</dbReference>
<name>A0A9P6AQX5_9AGAM</name>
<dbReference type="AlphaFoldDB" id="A0A9P6AQX5"/>
<evidence type="ECO:0000313" key="1">
    <source>
        <dbReference type="EMBL" id="KAF9510320.1"/>
    </source>
</evidence>
<organism evidence="1 2">
    <name type="scientific">Hydnum rufescens UP504</name>
    <dbReference type="NCBI Taxonomy" id="1448309"/>
    <lineage>
        <taxon>Eukaryota</taxon>
        <taxon>Fungi</taxon>
        <taxon>Dikarya</taxon>
        <taxon>Basidiomycota</taxon>
        <taxon>Agaricomycotina</taxon>
        <taxon>Agaricomycetes</taxon>
        <taxon>Cantharellales</taxon>
        <taxon>Hydnaceae</taxon>
        <taxon>Hydnum</taxon>
    </lineage>
</organism>
<keyword evidence="2" id="KW-1185">Reference proteome</keyword>
<dbReference type="OrthoDB" id="2963168at2759"/>
<sequence length="358" mass="40171">MDRATEASVIHFALSPEFKFQQDQVLTICDAGGATIDLATYYVLHLRFRELVQARLATHPAHLDEASLATLAGHSRDQRNQPTKALKTTRSYFDSDAFTLKICMNDILDDAAVGLDHGELVIPGDVLRREVFGPVVEQILHSIASHLQASNLGSDVLLLVGGFSTNDYLFRRITEQFSSSVVSIIRPARGENALCHGGARFGIGSLVSSIIQPQNLFRRVALPAERDDRMMRPVYITNVAGRSLCECRVEYIIRRGASFMKGGRSELRLRKHCSSRYDRTFELVLYTSSGNQKRRYSDQEQGEELCLYRVDLGTYPNFLEQVETSLFGDFYVDFVLGFEMDSAGRIMIALPLIQMLSN</sequence>
<dbReference type="PANTHER" id="PTHR14187">
    <property type="entry name" value="ALPHA KINASE/ELONGATION FACTOR 2 KINASE"/>
    <property type="match status" value="1"/>
</dbReference>
<comment type="caution">
    <text evidence="1">The sequence shown here is derived from an EMBL/GenBank/DDBJ whole genome shotgun (WGS) entry which is preliminary data.</text>
</comment>